<accession>A0A1I2EBM2</accession>
<reference evidence="1 2" key="1">
    <citation type="submission" date="2016-10" db="EMBL/GenBank/DDBJ databases">
        <authorList>
            <person name="de Groot N.N."/>
        </authorList>
    </citation>
    <scope>NUCLEOTIDE SEQUENCE [LARGE SCALE GENOMIC DNA]</scope>
    <source>
        <strain evidence="1 2">DSM 26130</strain>
    </source>
</reference>
<evidence type="ECO:0000313" key="2">
    <source>
        <dbReference type="Proteomes" id="UP000198598"/>
    </source>
</evidence>
<gene>
    <name evidence="1" type="ORF">SAMN05216167_12196</name>
</gene>
<organism evidence="1 2">
    <name type="scientific">Spirosoma endophyticum</name>
    <dbReference type="NCBI Taxonomy" id="662367"/>
    <lineage>
        <taxon>Bacteria</taxon>
        <taxon>Pseudomonadati</taxon>
        <taxon>Bacteroidota</taxon>
        <taxon>Cytophagia</taxon>
        <taxon>Cytophagales</taxon>
        <taxon>Cytophagaceae</taxon>
        <taxon>Spirosoma</taxon>
    </lineage>
</organism>
<proteinExistence type="predicted"/>
<keyword evidence="2" id="KW-1185">Reference proteome</keyword>
<dbReference type="Proteomes" id="UP000198598">
    <property type="component" value="Unassembled WGS sequence"/>
</dbReference>
<name>A0A1I2EBM2_9BACT</name>
<sequence>MVLLNFSCYNLHGEYQECSFGGDDVEACFDVLSELVAYGLRLISVRLSEYPHSPLSLPVDAFDGEPMHRPLKLLQSEWEAILGQR</sequence>
<protein>
    <submittedName>
        <fullName evidence="1">Uncharacterized protein</fullName>
    </submittedName>
</protein>
<dbReference type="EMBL" id="FOLQ01000021">
    <property type="protein sequence ID" value="SFE90067.1"/>
    <property type="molecule type" value="Genomic_DNA"/>
</dbReference>
<dbReference type="AlphaFoldDB" id="A0A1I2EBM2"/>
<evidence type="ECO:0000313" key="1">
    <source>
        <dbReference type="EMBL" id="SFE90067.1"/>
    </source>
</evidence>